<comment type="caution">
    <text evidence="2">The sequence shown here is derived from an EMBL/GenBank/DDBJ whole genome shotgun (WGS) entry which is preliminary data.</text>
</comment>
<name>A0A4Y2IRL1_ARAVE</name>
<feature type="region of interest" description="Disordered" evidence="1">
    <location>
        <begin position="56"/>
        <end position="77"/>
    </location>
</feature>
<evidence type="ECO:0000256" key="1">
    <source>
        <dbReference type="SAM" id="MobiDB-lite"/>
    </source>
</evidence>
<feature type="compositionally biased region" description="Low complexity" evidence="1">
    <location>
        <begin position="64"/>
        <end position="77"/>
    </location>
</feature>
<organism evidence="2 3">
    <name type="scientific">Araneus ventricosus</name>
    <name type="common">Orbweaver spider</name>
    <name type="synonym">Epeira ventricosa</name>
    <dbReference type="NCBI Taxonomy" id="182803"/>
    <lineage>
        <taxon>Eukaryota</taxon>
        <taxon>Metazoa</taxon>
        <taxon>Ecdysozoa</taxon>
        <taxon>Arthropoda</taxon>
        <taxon>Chelicerata</taxon>
        <taxon>Arachnida</taxon>
        <taxon>Araneae</taxon>
        <taxon>Araneomorphae</taxon>
        <taxon>Entelegynae</taxon>
        <taxon>Araneoidea</taxon>
        <taxon>Araneidae</taxon>
        <taxon>Araneus</taxon>
    </lineage>
</organism>
<protein>
    <submittedName>
        <fullName evidence="2">Uncharacterized protein</fullName>
    </submittedName>
</protein>
<evidence type="ECO:0000313" key="2">
    <source>
        <dbReference type="EMBL" id="GBM80304.1"/>
    </source>
</evidence>
<evidence type="ECO:0000313" key="3">
    <source>
        <dbReference type="Proteomes" id="UP000499080"/>
    </source>
</evidence>
<accession>A0A4Y2IRL1</accession>
<gene>
    <name evidence="2" type="ORF">AVEN_59312_1</name>
</gene>
<keyword evidence="3" id="KW-1185">Reference proteome</keyword>
<dbReference type="AlphaFoldDB" id="A0A4Y2IRL1"/>
<reference evidence="2 3" key="1">
    <citation type="journal article" date="2019" name="Sci. Rep.">
        <title>Orb-weaving spider Araneus ventricosus genome elucidates the spidroin gene catalogue.</title>
        <authorList>
            <person name="Kono N."/>
            <person name="Nakamura H."/>
            <person name="Ohtoshi R."/>
            <person name="Moran D.A.P."/>
            <person name="Shinohara A."/>
            <person name="Yoshida Y."/>
            <person name="Fujiwara M."/>
            <person name="Mori M."/>
            <person name="Tomita M."/>
            <person name="Arakawa K."/>
        </authorList>
    </citation>
    <scope>NUCLEOTIDE SEQUENCE [LARGE SCALE GENOMIC DNA]</scope>
</reference>
<sequence length="106" mass="11427">MLLQGTGEVLCGLPGAEFDYSPSILVDYKPNGESTLPFRSIWVKLNDSRCNNSSTEAGFPAALTGQGPTPPEGGTYYGWRRGSIPPSLHPLPGARTCLHIWGFSYP</sequence>
<dbReference type="EMBL" id="BGPR01002873">
    <property type="protein sequence ID" value="GBM80304.1"/>
    <property type="molecule type" value="Genomic_DNA"/>
</dbReference>
<proteinExistence type="predicted"/>
<dbReference type="Proteomes" id="UP000499080">
    <property type="component" value="Unassembled WGS sequence"/>
</dbReference>